<dbReference type="RefSeq" id="XP_024720875.1">
    <property type="nucleotide sequence ID" value="XM_024867532.1"/>
</dbReference>
<gene>
    <name evidence="2" type="ORF">M430DRAFT_42194</name>
</gene>
<name>A0A2T3B1V2_AMORE</name>
<proteinExistence type="predicted"/>
<dbReference type="InParanoid" id="A0A2T3B1V2"/>
<accession>A0A2T3B1V2</accession>
<evidence type="ECO:0000313" key="2">
    <source>
        <dbReference type="EMBL" id="PSS18523.1"/>
    </source>
</evidence>
<keyword evidence="3" id="KW-1185">Reference proteome</keyword>
<dbReference type="Proteomes" id="UP000241818">
    <property type="component" value="Unassembled WGS sequence"/>
</dbReference>
<evidence type="ECO:0000313" key="3">
    <source>
        <dbReference type="Proteomes" id="UP000241818"/>
    </source>
</evidence>
<feature type="region of interest" description="Disordered" evidence="1">
    <location>
        <begin position="137"/>
        <end position="156"/>
    </location>
</feature>
<protein>
    <submittedName>
        <fullName evidence="2">Uncharacterized protein</fullName>
    </submittedName>
</protein>
<organism evidence="2 3">
    <name type="scientific">Amorphotheca resinae ATCC 22711</name>
    <dbReference type="NCBI Taxonomy" id="857342"/>
    <lineage>
        <taxon>Eukaryota</taxon>
        <taxon>Fungi</taxon>
        <taxon>Dikarya</taxon>
        <taxon>Ascomycota</taxon>
        <taxon>Pezizomycotina</taxon>
        <taxon>Leotiomycetes</taxon>
        <taxon>Helotiales</taxon>
        <taxon>Amorphothecaceae</taxon>
        <taxon>Amorphotheca</taxon>
    </lineage>
</organism>
<dbReference type="EMBL" id="KZ679011">
    <property type="protein sequence ID" value="PSS18523.1"/>
    <property type="molecule type" value="Genomic_DNA"/>
</dbReference>
<dbReference type="GeneID" id="36575613"/>
<reference evidence="2 3" key="1">
    <citation type="journal article" date="2018" name="New Phytol.">
        <title>Comparative genomics and transcriptomics depict ericoid mycorrhizal fungi as versatile saprotrophs and plant mutualists.</title>
        <authorList>
            <person name="Martino E."/>
            <person name="Morin E."/>
            <person name="Grelet G.A."/>
            <person name="Kuo A."/>
            <person name="Kohler A."/>
            <person name="Daghino S."/>
            <person name="Barry K.W."/>
            <person name="Cichocki N."/>
            <person name="Clum A."/>
            <person name="Dockter R.B."/>
            <person name="Hainaut M."/>
            <person name="Kuo R.C."/>
            <person name="LaButti K."/>
            <person name="Lindahl B.D."/>
            <person name="Lindquist E.A."/>
            <person name="Lipzen A."/>
            <person name="Khouja H.R."/>
            <person name="Magnuson J."/>
            <person name="Murat C."/>
            <person name="Ohm R.A."/>
            <person name="Singer S.W."/>
            <person name="Spatafora J.W."/>
            <person name="Wang M."/>
            <person name="Veneault-Fourrey C."/>
            <person name="Henrissat B."/>
            <person name="Grigoriev I.V."/>
            <person name="Martin F.M."/>
            <person name="Perotto S."/>
        </authorList>
    </citation>
    <scope>NUCLEOTIDE SEQUENCE [LARGE SCALE GENOMIC DNA]</scope>
    <source>
        <strain evidence="2 3">ATCC 22711</strain>
    </source>
</reference>
<dbReference type="AlphaFoldDB" id="A0A2T3B1V2"/>
<sequence length="156" mass="16657">MPSSTHLRCPLSTPSPATVPEQDIIVLVVPGHVAYEVRRCRAVRDSLAPRVRNGVVSDPQHAAAHALEAQCVAATLASISRPFSFQVSSDPRQTLPRTSLADEGAYQAHFAACTICGPAAEAGRVIARHFLNWPGRGERGNFAPPPPISAHPLEVE</sequence>
<evidence type="ECO:0000256" key="1">
    <source>
        <dbReference type="SAM" id="MobiDB-lite"/>
    </source>
</evidence>